<dbReference type="KEGG" id="sur:STAUR_2537"/>
<evidence type="ECO:0000313" key="2">
    <source>
        <dbReference type="Proteomes" id="UP000001351"/>
    </source>
</evidence>
<keyword evidence="2" id="KW-1185">Reference proteome</keyword>
<organism evidence="1 2">
    <name type="scientific">Stigmatella aurantiaca (strain DW4/3-1)</name>
    <dbReference type="NCBI Taxonomy" id="378806"/>
    <lineage>
        <taxon>Bacteria</taxon>
        <taxon>Pseudomonadati</taxon>
        <taxon>Myxococcota</taxon>
        <taxon>Myxococcia</taxon>
        <taxon>Myxococcales</taxon>
        <taxon>Cystobacterineae</taxon>
        <taxon>Archangiaceae</taxon>
        <taxon>Stigmatella</taxon>
    </lineage>
</organism>
<dbReference type="eggNOG" id="COG4373">
    <property type="taxonomic scope" value="Bacteria"/>
</dbReference>
<accession>E3FHR9</accession>
<name>E3FHR9_STIAD</name>
<evidence type="ECO:0000313" key="1">
    <source>
        <dbReference type="EMBL" id="ADO70341.1"/>
    </source>
</evidence>
<gene>
    <name evidence="1" type="ordered locus">STAUR_2537</name>
</gene>
<sequence length="49" mass="5411">MLPSGKVSFDAERTNRGHADKFWAVVLACQRERGPERRGTGEIGVRVIG</sequence>
<reference evidence="1 2" key="1">
    <citation type="journal article" date="2011" name="Mol. Biol. Evol.">
        <title>Comparative genomic analysis of fruiting body formation in Myxococcales.</title>
        <authorList>
            <person name="Huntley S."/>
            <person name="Hamann N."/>
            <person name="Wegener-Feldbrugge S."/>
            <person name="Treuner-Lange A."/>
            <person name="Kube M."/>
            <person name="Reinhardt R."/>
            <person name="Klages S."/>
            <person name="Muller R."/>
            <person name="Ronning C.M."/>
            <person name="Nierman W.C."/>
            <person name="Sogaard-Andersen L."/>
        </authorList>
    </citation>
    <scope>NUCLEOTIDE SEQUENCE [LARGE SCALE GENOMIC DNA]</scope>
    <source>
        <strain evidence="1 2">DW4/3-1</strain>
    </source>
</reference>
<dbReference type="HOGENOM" id="CLU_3140969_0_0_7"/>
<dbReference type="Proteomes" id="UP000001351">
    <property type="component" value="Chromosome"/>
</dbReference>
<dbReference type="EMBL" id="CP002271">
    <property type="protein sequence ID" value="ADO70341.1"/>
    <property type="molecule type" value="Genomic_DNA"/>
</dbReference>
<protein>
    <submittedName>
        <fullName evidence="1">Phage terminase, ATPase subunit</fullName>
    </submittedName>
</protein>
<dbReference type="AlphaFoldDB" id="E3FHR9"/>
<dbReference type="STRING" id="378806.STAUR_2537"/>
<proteinExistence type="predicted"/>